<dbReference type="Pfam" id="PF04038">
    <property type="entry name" value="DHNA"/>
    <property type="match status" value="1"/>
</dbReference>
<dbReference type="InterPro" id="IPR007181">
    <property type="entry name" value="MtpD_C"/>
</dbReference>
<reference evidence="2" key="2">
    <citation type="journal article" date="2014" name="ISME J.">
        <title>Microbial stratification in low pH oxic and suboxic macroscopic growths along an acid mine drainage.</title>
        <authorList>
            <person name="Mendez-Garcia C."/>
            <person name="Mesa V."/>
            <person name="Sprenger R.R."/>
            <person name="Richter M."/>
            <person name="Diez M.S."/>
            <person name="Solano J."/>
            <person name="Bargiela R."/>
            <person name="Golyshina O.V."/>
            <person name="Manteca A."/>
            <person name="Ramos J.L."/>
            <person name="Gallego J.R."/>
            <person name="Llorente I."/>
            <person name="Martins Dos Santos V.A."/>
            <person name="Jensen O.N."/>
            <person name="Pelaez A.I."/>
            <person name="Sanchez J."/>
            <person name="Ferrer M."/>
        </authorList>
    </citation>
    <scope>NUCLEOTIDE SEQUENCE</scope>
</reference>
<evidence type="ECO:0000259" key="1">
    <source>
        <dbReference type="Pfam" id="PF04038"/>
    </source>
</evidence>
<comment type="caution">
    <text evidence="2">The sequence shown here is derived from an EMBL/GenBank/DDBJ whole genome shotgun (WGS) entry which is preliminary data.</text>
</comment>
<proteinExistence type="predicted"/>
<evidence type="ECO:0000313" key="2">
    <source>
        <dbReference type="EMBL" id="EQD67428.1"/>
    </source>
</evidence>
<reference evidence="2" key="1">
    <citation type="submission" date="2013-08" db="EMBL/GenBank/DDBJ databases">
        <authorList>
            <person name="Mendez C."/>
            <person name="Richter M."/>
            <person name="Ferrer M."/>
            <person name="Sanchez J."/>
        </authorList>
    </citation>
    <scope>NUCLEOTIDE SEQUENCE</scope>
</reference>
<sequence length="138" mass="15161">MKTSRAPSPPTPTEQLSFEAGIKLGGIFHQYLGIPVAPRTAPGLARAIEAAVGLQPFVEKIRVRIDVRRGGPVGRGRFAYRYLTPEMLRVELTISDGAARVEAGLQYRPDLRYPLMSLAAVRRSRRVPATRGSGSRYT</sequence>
<dbReference type="SUPFAM" id="SSF143560">
    <property type="entry name" value="MK0786-like"/>
    <property type="match status" value="1"/>
</dbReference>
<gene>
    <name evidence="2" type="ORF">B2A_00764</name>
</gene>
<feature type="domain" description="Dihydroneopterin aldolase MtpD C-terminal" evidence="1">
    <location>
        <begin position="13"/>
        <end position="118"/>
    </location>
</feature>
<name>T1BFS2_9ZZZZ</name>
<dbReference type="AlphaFoldDB" id="T1BFS2"/>
<dbReference type="EMBL" id="AUZZ01000590">
    <property type="protein sequence ID" value="EQD67428.1"/>
    <property type="molecule type" value="Genomic_DNA"/>
</dbReference>
<dbReference type="Gene3D" id="3.30.1300.20">
    <property type="entry name" value="7,8-dihydroneopterin aldolase (MptD)"/>
    <property type="match status" value="1"/>
</dbReference>
<dbReference type="InterPro" id="IPR036839">
    <property type="entry name" value="MptD_sf"/>
</dbReference>
<organism evidence="2">
    <name type="scientific">mine drainage metagenome</name>
    <dbReference type="NCBI Taxonomy" id="410659"/>
    <lineage>
        <taxon>unclassified sequences</taxon>
        <taxon>metagenomes</taxon>
        <taxon>ecological metagenomes</taxon>
    </lineage>
</organism>
<protein>
    <submittedName>
        <fullName evidence="2">Protein containing DUF372</fullName>
    </submittedName>
</protein>
<accession>T1BFS2</accession>
<dbReference type="GO" id="GO:0004150">
    <property type="term" value="F:dihydroneopterin aldolase activity"/>
    <property type="evidence" value="ECO:0007669"/>
    <property type="project" value="InterPro"/>
</dbReference>